<name>A0A5R8WJR1_9BACT</name>
<accession>A0A5R8WJR1</accession>
<proteinExistence type="predicted"/>
<protein>
    <submittedName>
        <fullName evidence="1">WYL domain-containing protein</fullName>
    </submittedName>
</protein>
<organism evidence="1 2">
    <name type="scientific">Hymenobacter jeollabukensis</name>
    <dbReference type="NCBI Taxonomy" id="2025313"/>
    <lineage>
        <taxon>Bacteria</taxon>
        <taxon>Pseudomonadati</taxon>
        <taxon>Bacteroidota</taxon>
        <taxon>Cytophagia</taxon>
        <taxon>Cytophagales</taxon>
        <taxon>Hymenobacteraceae</taxon>
        <taxon>Hymenobacter</taxon>
    </lineage>
</organism>
<reference evidence="1 2" key="1">
    <citation type="submission" date="2019-05" db="EMBL/GenBank/DDBJ databases">
        <title>Hymenobacter edaphi sp. nov., isolated from abandoned arsenic-contaminated farmland soil.</title>
        <authorList>
            <person name="Nie L."/>
        </authorList>
    </citation>
    <scope>NUCLEOTIDE SEQUENCE [LARGE SCALE GENOMIC DNA]</scope>
    <source>
        <strain evidence="1 2">1-3-3-8</strain>
    </source>
</reference>
<dbReference type="EMBL" id="VAJM01000015">
    <property type="protein sequence ID" value="TLM88966.1"/>
    <property type="molecule type" value="Genomic_DNA"/>
</dbReference>
<evidence type="ECO:0000313" key="2">
    <source>
        <dbReference type="Proteomes" id="UP000305517"/>
    </source>
</evidence>
<dbReference type="OrthoDB" id="1315521at2"/>
<comment type="caution">
    <text evidence="1">The sequence shown here is derived from an EMBL/GenBank/DDBJ whole genome shotgun (WGS) entry which is preliminary data.</text>
</comment>
<dbReference type="PANTHER" id="PTHR34580">
    <property type="match status" value="1"/>
</dbReference>
<dbReference type="PROSITE" id="PS52050">
    <property type="entry name" value="WYL"/>
    <property type="match status" value="1"/>
</dbReference>
<evidence type="ECO:0000313" key="1">
    <source>
        <dbReference type="EMBL" id="TLM88966.1"/>
    </source>
</evidence>
<dbReference type="PANTHER" id="PTHR34580:SF3">
    <property type="entry name" value="PROTEIN PAFB"/>
    <property type="match status" value="1"/>
</dbReference>
<keyword evidence="2" id="KW-1185">Reference proteome</keyword>
<dbReference type="Proteomes" id="UP000305517">
    <property type="component" value="Unassembled WGS sequence"/>
</dbReference>
<dbReference type="AlphaFoldDB" id="A0A5R8WJR1"/>
<gene>
    <name evidence="1" type="ORF">FDY95_22555</name>
</gene>
<dbReference type="InterPro" id="IPR051534">
    <property type="entry name" value="CBASS_pafABC_assoc_protein"/>
</dbReference>
<sequence length="335" mass="38215">MHASQLVYAHSPSLLIFCSVQVPLARGTPNSNPRREPDTQLEQAKILRVFQLLDLLLQPWGQSVKDLTEALGSNARTVYRYLRLVGEEGLGYRVVRQKGRYRIPDTGRLTTHQLFSAEEKEVLLQRLAEVGAPNPVLESIRRKVQLSAGLLPRPEELPALQRLIWAEQLREAIRKGCRVRLLGYRSTSTPEVRDRIVEPLYLSPELQLRAWEVASSLEKSFLLDRMQGVEMLQEAVTPRTVDRLPDFFGLADNDWLPVELLLTNRAHGVLIREYPAAARCCTAGTDPFWPHFFRGKVRGYEGIGRFVMGLPTEVRVVAPDTFRQFVREKSARALW</sequence>